<evidence type="ECO:0000256" key="3">
    <source>
        <dbReference type="ARBA" id="ARBA00023163"/>
    </source>
</evidence>
<evidence type="ECO:0000256" key="1">
    <source>
        <dbReference type="ARBA" id="ARBA00023015"/>
    </source>
</evidence>
<sequence length="254" mass="26801">MNKLESAPTAGPRTLRRGLLVLDALRRAGPGGLSIMEVARATGIQRPTVYRFLDVLVEEGCASRCADTRRYSVTQTWAAPVDTHAAAMARLKPALRRISDETGDAAFLVCRSGGDSLCLHREVGSYPVQVLVVTVGHRQPLGVGAAGLALLAALPEQESRAIIHENRNALPAYGGMSPTQMQRLVANTRGRGWSVVGNAAVPGVVGVGAALLDARGYPVLAVSVSSTVDRMSSSRQKQVAGIIRRELDAAAPAY</sequence>
<evidence type="ECO:0000256" key="2">
    <source>
        <dbReference type="ARBA" id="ARBA00023125"/>
    </source>
</evidence>
<dbReference type="GO" id="GO:0003700">
    <property type="term" value="F:DNA-binding transcription factor activity"/>
    <property type="evidence" value="ECO:0007669"/>
    <property type="project" value="TreeGrafter"/>
</dbReference>
<dbReference type="InterPro" id="IPR050707">
    <property type="entry name" value="HTH_MetabolicPath_Reg"/>
</dbReference>
<protein>
    <submittedName>
        <fullName evidence="6">IclR family transcriptional regulator</fullName>
    </submittedName>
</protein>
<dbReference type="InterPro" id="IPR036390">
    <property type="entry name" value="WH_DNA-bd_sf"/>
</dbReference>
<dbReference type="InterPro" id="IPR005471">
    <property type="entry name" value="Tscrpt_reg_IclR_N"/>
</dbReference>
<dbReference type="SMART" id="SM00346">
    <property type="entry name" value="HTH_ICLR"/>
    <property type="match status" value="1"/>
</dbReference>
<dbReference type="Proteomes" id="UP000215767">
    <property type="component" value="Unassembled WGS sequence"/>
</dbReference>
<keyword evidence="3" id="KW-0804">Transcription</keyword>
<dbReference type="InterPro" id="IPR029016">
    <property type="entry name" value="GAF-like_dom_sf"/>
</dbReference>
<dbReference type="SUPFAM" id="SSF55781">
    <property type="entry name" value="GAF domain-like"/>
    <property type="match status" value="1"/>
</dbReference>
<evidence type="ECO:0000259" key="5">
    <source>
        <dbReference type="PROSITE" id="PS51078"/>
    </source>
</evidence>
<gene>
    <name evidence="6" type="ORF">CAL28_07865</name>
</gene>
<dbReference type="Gene3D" id="1.10.10.10">
    <property type="entry name" value="Winged helix-like DNA-binding domain superfamily/Winged helix DNA-binding domain"/>
    <property type="match status" value="1"/>
</dbReference>
<organism evidence="6 7">
    <name type="scientific">Bordetella genomosp. 11</name>
    <dbReference type="NCBI Taxonomy" id="1416808"/>
    <lineage>
        <taxon>Bacteria</taxon>
        <taxon>Pseudomonadati</taxon>
        <taxon>Pseudomonadota</taxon>
        <taxon>Betaproteobacteria</taxon>
        <taxon>Burkholderiales</taxon>
        <taxon>Alcaligenaceae</taxon>
        <taxon>Bordetella</taxon>
    </lineage>
</organism>
<evidence type="ECO:0000313" key="7">
    <source>
        <dbReference type="Proteomes" id="UP000215767"/>
    </source>
</evidence>
<dbReference type="AlphaFoldDB" id="A0A261UCW9"/>
<feature type="domain" description="HTH iclR-type" evidence="4">
    <location>
        <begin position="12"/>
        <end position="75"/>
    </location>
</feature>
<comment type="caution">
    <text evidence="6">The sequence shown here is derived from an EMBL/GenBank/DDBJ whole genome shotgun (WGS) entry which is preliminary data.</text>
</comment>
<keyword evidence="2" id="KW-0238">DNA-binding</keyword>
<dbReference type="InterPro" id="IPR014757">
    <property type="entry name" value="Tscrpt_reg_IclR_C"/>
</dbReference>
<evidence type="ECO:0000313" key="6">
    <source>
        <dbReference type="EMBL" id="OZI59455.1"/>
    </source>
</evidence>
<accession>A0A261UCW9</accession>
<dbReference type="EMBL" id="NEVS01000004">
    <property type="protein sequence ID" value="OZI59455.1"/>
    <property type="molecule type" value="Genomic_DNA"/>
</dbReference>
<dbReference type="InterPro" id="IPR036388">
    <property type="entry name" value="WH-like_DNA-bd_sf"/>
</dbReference>
<dbReference type="RefSeq" id="WP_094840890.1">
    <property type="nucleotide sequence ID" value="NZ_NEVS01000004.1"/>
</dbReference>
<keyword evidence="7" id="KW-1185">Reference proteome</keyword>
<dbReference type="Pfam" id="PF09339">
    <property type="entry name" value="HTH_IclR"/>
    <property type="match status" value="1"/>
</dbReference>
<dbReference type="PROSITE" id="PS51078">
    <property type="entry name" value="ICLR_ED"/>
    <property type="match status" value="1"/>
</dbReference>
<feature type="domain" description="IclR-ED" evidence="5">
    <location>
        <begin position="69"/>
        <end position="254"/>
    </location>
</feature>
<proteinExistence type="predicted"/>
<dbReference type="GO" id="GO:0003677">
    <property type="term" value="F:DNA binding"/>
    <property type="evidence" value="ECO:0007669"/>
    <property type="project" value="UniProtKB-KW"/>
</dbReference>
<reference evidence="7" key="1">
    <citation type="submission" date="2017-05" db="EMBL/GenBank/DDBJ databases">
        <title>Complete and WGS of Bordetella genogroups.</title>
        <authorList>
            <person name="Spilker T."/>
            <person name="Lipuma J."/>
        </authorList>
    </citation>
    <scope>NUCLEOTIDE SEQUENCE [LARGE SCALE GENOMIC DNA]</scope>
    <source>
        <strain evidence="7">AU8856</strain>
    </source>
</reference>
<dbReference type="PANTHER" id="PTHR30136">
    <property type="entry name" value="HELIX-TURN-HELIX TRANSCRIPTIONAL REGULATOR, ICLR FAMILY"/>
    <property type="match status" value="1"/>
</dbReference>
<dbReference type="GO" id="GO:0045892">
    <property type="term" value="P:negative regulation of DNA-templated transcription"/>
    <property type="evidence" value="ECO:0007669"/>
    <property type="project" value="TreeGrafter"/>
</dbReference>
<dbReference type="SUPFAM" id="SSF46785">
    <property type="entry name" value="Winged helix' DNA-binding domain"/>
    <property type="match status" value="1"/>
</dbReference>
<dbReference type="Gene3D" id="3.30.450.40">
    <property type="match status" value="1"/>
</dbReference>
<dbReference type="PROSITE" id="PS51077">
    <property type="entry name" value="HTH_ICLR"/>
    <property type="match status" value="1"/>
</dbReference>
<name>A0A261UCW9_9BORD</name>
<keyword evidence="1" id="KW-0805">Transcription regulation</keyword>
<dbReference type="OrthoDB" id="13103at2"/>
<dbReference type="Pfam" id="PF01614">
    <property type="entry name" value="IclR_C"/>
    <property type="match status" value="1"/>
</dbReference>
<dbReference type="PANTHER" id="PTHR30136:SF39">
    <property type="entry name" value="TRANSCRIPTIONAL REGULATORY PROTEIN"/>
    <property type="match status" value="1"/>
</dbReference>
<evidence type="ECO:0000259" key="4">
    <source>
        <dbReference type="PROSITE" id="PS51077"/>
    </source>
</evidence>